<keyword evidence="8" id="KW-1185">Reference proteome</keyword>
<evidence type="ECO:0000256" key="5">
    <source>
        <dbReference type="ARBA" id="ARBA00023136"/>
    </source>
</evidence>
<feature type="transmembrane region" description="Helical" evidence="6">
    <location>
        <begin position="25"/>
        <end position="44"/>
    </location>
</feature>
<keyword evidence="5 6" id="KW-0472">Membrane</keyword>
<keyword evidence="4 6" id="KW-1133">Transmembrane helix</keyword>
<organism evidence="7 8">
    <name type="scientific">Tropicimonas sediminicola</name>
    <dbReference type="NCBI Taxonomy" id="1031541"/>
    <lineage>
        <taxon>Bacteria</taxon>
        <taxon>Pseudomonadati</taxon>
        <taxon>Pseudomonadota</taxon>
        <taxon>Alphaproteobacteria</taxon>
        <taxon>Rhodobacterales</taxon>
        <taxon>Roseobacteraceae</taxon>
        <taxon>Tropicimonas</taxon>
    </lineage>
</organism>
<keyword evidence="3 6" id="KW-0812">Transmembrane</keyword>
<dbReference type="PANTHER" id="PTHR33545">
    <property type="entry name" value="UPF0750 MEMBRANE PROTEIN YITT-RELATED"/>
    <property type="match status" value="1"/>
</dbReference>
<feature type="transmembrane region" description="Helical" evidence="6">
    <location>
        <begin position="182"/>
        <end position="199"/>
    </location>
</feature>
<evidence type="ECO:0000313" key="8">
    <source>
        <dbReference type="Proteomes" id="UP000198426"/>
    </source>
</evidence>
<dbReference type="AlphaFoldDB" id="A0A239GZF4"/>
<feature type="transmembrane region" description="Helical" evidence="6">
    <location>
        <begin position="155"/>
        <end position="176"/>
    </location>
</feature>
<keyword evidence="2" id="KW-1003">Cell membrane</keyword>
<name>A0A239GZF4_9RHOB</name>
<protein>
    <submittedName>
        <fullName evidence="7">Uncharacterized 5xTM membrane BCR, YitT family COG1284</fullName>
    </submittedName>
</protein>
<feature type="transmembrane region" description="Helical" evidence="6">
    <location>
        <begin position="117"/>
        <end position="135"/>
    </location>
</feature>
<dbReference type="Proteomes" id="UP000198426">
    <property type="component" value="Unassembled WGS sequence"/>
</dbReference>
<sequence>MPSPMLSPPDADAVRHTPVDDAQGLAIGVFICALGLTFLAHLGFLTGQTAGVALIISYLTGWSFGLVFAVINLPFYWLAWRRMGLEFTLKSLGCVFALSLLVDLLPHWLAFERLTPLLGTVVFGVLTGLGLLAIFRHRGSLGGLGVLALLAQDRLGIRAGYVQLAVDIVLFAVAFFLFPGHVVAYSLLGAVVLNGVIAVNHRRDRYIAT</sequence>
<proteinExistence type="predicted"/>
<dbReference type="PANTHER" id="PTHR33545:SF5">
    <property type="entry name" value="UPF0750 MEMBRANE PROTEIN YITT"/>
    <property type="match status" value="1"/>
</dbReference>
<dbReference type="GO" id="GO:0005886">
    <property type="term" value="C:plasma membrane"/>
    <property type="evidence" value="ECO:0007669"/>
    <property type="project" value="UniProtKB-SubCell"/>
</dbReference>
<evidence type="ECO:0000313" key="7">
    <source>
        <dbReference type="EMBL" id="SNS74517.1"/>
    </source>
</evidence>
<dbReference type="InterPro" id="IPR051461">
    <property type="entry name" value="UPF0750_membrane"/>
</dbReference>
<evidence type="ECO:0000256" key="2">
    <source>
        <dbReference type="ARBA" id="ARBA00022475"/>
    </source>
</evidence>
<evidence type="ECO:0000256" key="1">
    <source>
        <dbReference type="ARBA" id="ARBA00004651"/>
    </source>
</evidence>
<evidence type="ECO:0000256" key="4">
    <source>
        <dbReference type="ARBA" id="ARBA00022989"/>
    </source>
</evidence>
<evidence type="ECO:0000256" key="3">
    <source>
        <dbReference type="ARBA" id="ARBA00022692"/>
    </source>
</evidence>
<dbReference type="EMBL" id="FZOY01000003">
    <property type="protein sequence ID" value="SNS74517.1"/>
    <property type="molecule type" value="Genomic_DNA"/>
</dbReference>
<dbReference type="Pfam" id="PF02588">
    <property type="entry name" value="YitT_membrane"/>
    <property type="match status" value="1"/>
</dbReference>
<reference evidence="7 8" key="1">
    <citation type="submission" date="2017-06" db="EMBL/GenBank/DDBJ databases">
        <authorList>
            <person name="Kim H.J."/>
            <person name="Triplett B.A."/>
        </authorList>
    </citation>
    <scope>NUCLEOTIDE SEQUENCE [LARGE SCALE GENOMIC DNA]</scope>
    <source>
        <strain evidence="7 8">DSM 29339</strain>
    </source>
</reference>
<dbReference type="InterPro" id="IPR003740">
    <property type="entry name" value="YitT"/>
</dbReference>
<gene>
    <name evidence="7" type="ORF">SAMN05421757_103179</name>
</gene>
<comment type="subcellular location">
    <subcellularLocation>
        <location evidence="1">Cell membrane</location>
        <topology evidence="1">Multi-pass membrane protein</topology>
    </subcellularLocation>
</comment>
<feature type="transmembrane region" description="Helical" evidence="6">
    <location>
        <begin position="50"/>
        <end position="79"/>
    </location>
</feature>
<evidence type="ECO:0000256" key="6">
    <source>
        <dbReference type="SAM" id="Phobius"/>
    </source>
</evidence>
<accession>A0A239GZF4</accession>